<proteinExistence type="predicted"/>
<dbReference type="Proteomes" id="UP000664044">
    <property type="component" value="Unassembled WGS sequence"/>
</dbReference>
<protein>
    <submittedName>
        <fullName evidence="1">Uncharacterized protein</fullName>
    </submittedName>
</protein>
<evidence type="ECO:0000313" key="1">
    <source>
        <dbReference type="EMBL" id="MBO0355770.1"/>
    </source>
</evidence>
<organism evidence="1 2">
    <name type="scientific">Flagellimonas aurea</name>
    <dbReference type="NCBI Taxonomy" id="2915619"/>
    <lineage>
        <taxon>Bacteria</taxon>
        <taxon>Pseudomonadati</taxon>
        <taxon>Bacteroidota</taxon>
        <taxon>Flavobacteriia</taxon>
        <taxon>Flavobacteriales</taxon>
        <taxon>Flavobacteriaceae</taxon>
        <taxon>Flagellimonas</taxon>
    </lineage>
</organism>
<comment type="caution">
    <text evidence="1">The sequence shown here is derived from an EMBL/GenBank/DDBJ whole genome shotgun (WGS) entry which is preliminary data.</text>
</comment>
<sequence length="174" mass="20202">MFERYSYKQKLIALSIVLVLLLITANKRSFKVTAQAYQQLQEVRGQLEFMRMSGQGSMDLQRQLERYDRVIGKQHVDPGVAQQSILDFATNYDDVSIAELKETHFSQTKGFDVVTNQLILQGDYSSLSQVVYAYEKSFDVSSLVGIQYFTEKNFNKRTKELKVLLIFQNYEKNK</sequence>
<dbReference type="EMBL" id="JAFLNL010000012">
    <property type="protein sequence ID" value="MBO0355770.1"/>
    <property type="molecule type" value="Genomic_DNA"/>
</dbReference>
<name>A0ABS3G8M3_9FLAO</name>
<keyword evidence="2" id="KW-1185">Reference proteome</keyword>
<accession>A0ABS3G8M3</accession>
<evidence type="ECO:0000313" key="2">
    <source>
        <dbReference type="Proteomes" id="UP000664044"/>
    </source>
</evidence>
<reference evidence="1 2" key="1">
    <citation type="submission" date="2021-03" db="EMBL/GenBank/DDBJ databases">
        <title>Muricauda lutimaris sp. nov. and Muricauda ruestringensis sp. nov, two marine members of the Flavobacteriaceae isolated from deep sea sediments of Western Pacific.</title>
        <authorList>
            <person name="Zhao S."/>
            <person name="Liu R."/>
        </authorList>
    </citation>
    <scope>NUCLEOTIDE SEQUENCE [LARGE SCALE GENOMIC DNA]</scope>
    <source>
        <strain evidence="1 2">BC31-1-A7</strain>
    </source>
</reference>
<dbReference type="RefSeq" id="WP_207036187.1">
    <property type="nucleotide sequence ID" value="NZ_JAFLNL010000012.1"/>
</dbReference>
<gene>
    <name evidence="1" type="ORF">J0656_17260</name>
</gene>